<keyword evidence="1" id="KW-0732">Signal</keyword>
<gene>
    <name evidence="2" type="ORF">WJ33_07440</name>
</gene>
<evidence type="ECO:0008006" key="4">
    <source>
        <dbReference type="Google" id="ProtNLM"/>
    </source>
</evidence>
<dbReference type="AlphaFoldDB" id="A0A103QPG6"/>
<dbReference type="RefSeq" id="WP_059760036.1">
    <property type="nucleotide sequence ID" value="NZ_CP013414.1"/>
</dbReference>
<dbReference type="Proteomes" id="UP000064029">
    <property type="component" value="Unassembled WGS sequence"/>
</dbReference>
<comment type="caution">
    <text evidence="2">The sequence shown here is derived from an EMBL/GenBank/DDBJ whole genome shotgun (WGS) entry which is preliminary data.</text>
</comment>
<organism evidence="2 3">
    <name type="scientific">Burkholderia ubonensis</name>
    <dbReference type="NCBI Taxonomy" id="101571"/>
    <lineage>
        <taxon>Bacteria</taxon>
        <taxon>Pseudomonadati</taxon>
        <taxon>Pseudomonadota</taxon>
        <taxon>Betaproteobacteria</taxon>
        <taxon>Burkholderiales</taxon>
        <taxon>Burkholderiaceae</taxon>
        <taxon>Burkholderia</taxon>
        <taxon>Burkholderia cepacia complex</taxon>
    </lineage>
</organism>
<dbReference type="OrthoDB" id="8593494at2"/>
<feature type="signal peptide" evidence="1">
    <location>
        <begin position="1"/>
        <end position="22"/>
    </location>
</feature>
<evidence type="ECO:0000256" key="1">
    <source>
        <dbReference type="SAM" id="SignalP"/>
    </source>
</evidence>
<dbReference type="GO" id="GO:0020037">
    <property type="term" value="F:heme binding"/>
    <property type="evidence" value="ECO:0007669"/>
    <property type="project" value="InterPro"/>
</dbReference>
<proteinExistence type="predicted"/>
<sequence>MTKTCAALLLAAATCATCVAMAEATGPARAAAARNTEARTVEVTLPGDTRKFPPGPGADLANLHCLVCHSVDMVTRQPPLSLDEWKAEVVKMRAVYGAPLPPEAIDDLARYLTTINGKP</sequence>
<dbReference type="Gene3D" id="1.10.760.10">
    <property type="entry name" value="Cytochrome c-like domain"/>
    <property type="match status" value="1"/>
</dbReference>
<protein>
    <recommendedName>
        <fullName evidence="4">Cytochrome c</fullName>
    </recommendedName>
</protein>
<reference evidence="2 3" key="1">
    <citation type="submission" date="2015-11" db="EMBL/GenBank/DDBJ databases">
        <title>Expanding the genomic diversity of Burkholderia species for the development of highly accurate diagnostics.</title>
        <authorList>
            <person name="Sahl J."/>
            <person name="Keim P."/>
            <person name="Wagner D."/>
        </authorList>
    </citation>
    <scope>NUCLEOTIDE SEQUENCE [LARGE SCALE GENOMIC DNA]</scope>
    <source>
        <strain evidence="2 3">MSMB2036</strain>
    </source>
</reference>
<feature type="chain" id="PRO_5007117286" description="Cytochrome c" evidence="1">
    <location>
        <begin position="23"/>
        <end position="119"/>
    </location>
</feature>
<dbReference type="EMBL" id="LOXM01000278">
    <property type="protein sequence ID" value="KVG53159.1"/>
    <property type="molecule type" value="Genomic_DNA"/>
</dbReference>
<accession>A0A103QPG6</accession>
<dbReference type="SUPFAM" id="SSF46626">
    <property type="entry name" value="Cytochrome c"/>
    <property type="match status" value="1"/>
</dbReference>
<evidence type="ECO:0000313" key="2">
    <source>
        <dbReference type="EMBL" id="KVG53159.1"/>
    </source>
</evidence>
<evidence type="ECO:0000313" key="3">
    <source>
        <dbReference type="Proteomes" id="UP000064029"/>
    </source>
</evidence>
<name>A0A103QPG6_9BURK</name>
<dbReference type="InterPro" id="IPR036909">
    <property type="entry name" value="Cyt_c-like_dom_sf"/>
</dbReference>
<dbReference type="GO" id="GO:0009055">
    <property type="term" value="F:electron transfer activity"/>
    <property type="evidence" value="ECO:0007669"/>
    <property type="project" value="InterPro"/>
</dbReference>